<feature type="signal peptide" evidence="1">
    <location>
        <begin position="1"/>
        <end position="19"/>
    </location>
</feature>
<accession>A0A845SRC2</accession>
<dbReference type="Gene3D" id="6.10.250.2280">
    <property type="match status" value="1"/>
</dbReference>
<feature type="chain" id="PRO_5032796601" description="Capsule biosynthesis protein GfcC" evidence="1">
    <location>
        <begin position="20"/>
        <end position="251"/>
    </location>
</feature>
<proteinExistence type="predicted"/>
<reference evidence="4 5" key="1">
    <citation type="submission" date="2019-12" db="EMBL/GenBank/DDBJ databases">
        <authorList>
            <person name="Lee S.D."/>
        </authorList>
    </citation>
    <scope>NUCLEOTIDE SEQUENCE [LARGE SCALE GENOMIC DNA]</scope>
    <source>
        <strain evidence="4 5">SAP-6</strain>
    </source>
</reference>
<dbReference type="Pfam" id="PF06251">
    <property type="entry name" value="Caps_syn_GfcC_C"/>
    <property type="match status" value="1"/>
</dbReference>
<evidence type="ECO:0008006" key="6">
    <source>
        <dbReference type="Google" id="ProtNLM"/>
    </source>
</evidence>
<evidence type="ECO:0000256" key="1">
    <source>
        <dbReference type="SAM" id="SignalP"/>
    </source>
</evidence>
<keyword evidence="1" id="KW-0732">Signal</keyword>
<gene>
    <name evidence="4" type="ORF">GRH90_20825</name>
</gene>
<dbReference type="Gene3D" id="3.10.20.700">
    <property type="match status" value="2"/>
</dbReference>
<organism evidence="4 5">
    <name type="scientific">Acerihabitans arboris</name>
    <dbReference type="NCBI Taxonomy" id="2691583"/>
    <lineage>
        <taxon>Bacteria</taxon>
        <taxon>Pseudomonadati</taxon>
        <taxon>Pseudomonadota</taxon>
        <taxon>Gammaproteobacteria</taxon>
        <taxon>Enterobacterales</taxon>
        <taxon>Pectobacteriaceae</taxon>
        <taxon>Acerihabitans</taxon>
    </lineage>
</organism>
<dbReference type="Pfam" id="PF20616">
    <property type="entry name" value="Caps_syn_GfcC_N"/>
    <property type="match status" value="1"/>
</dbReference>
<reference evidence="4 5" key="2">
    <citation type="submission" date="2020-02" db="EMBL/GenBank/DDBJ databases">
        <title>The new genus of Enterobacteriales.</title>
        <authorList>
            <person name="Kim I.S."/>
        </authorList>
    </citation>
    <scope>NUCLEOTIDE SEQUENCE [LARGE SCALE GENOMIC DNA]</scope>
    <source>
        <strain evidence="4 5">SAP-6</strain>
    </source>
</reference>
<dbReference type="AlphaFoldDB" id="A0A845SRC2"/>
<dbReference type="InterPro" id="IPR046459">
    <property type="entry name" value="Caps_syn_GfcC_N"/>
</dbReference>
<dbReference type="InterPro" id="IPR010425">
    <property type="entry name" value="Caps_synth_GfcC-like_C"/>
</dbReference>
<comment type="caution">
    <text evidence="4">The sequence shown here is derived from an EMBL/GenBank/DDBJ whole genome shotgun (WGS) entry which is preliminary data.</text>
</comment>
<protein>
    <recommendedName>
        <fullName evidence="6">Capsule biosynthesis protein GfcC</fullName>
    </recommendedName>
</protein>
<sequence>MKKQLLLVVGLCAGFIASAAADSRVAVYSPGQSQPVVLEGINTLQQLTLNPKLAGRTWWPGTVIAEQLATAVQLERQRQLLARLGALSADLRQDNDLDLANSVDRVRSQVAALRVTGRQFVSLDADVIRLQPGANRRLSGDYSLYTLAKPTSVHIFGVLTPTGSQPFQVSRDADDYLQTHQRLSGAERSYAWVILPDGQAKSVPVAYWNRRHNEVAPGSAIYVGFSSWALPRAYQDVNENIVSLLTHRIPD</sequence>
<evidence type="ECO:0000313" key="5">
    <source>
        <dbReference type="Proteomes" id="UP000461443"/>
    </source>
</evidence>
<dbReference type="RefSeq" id="WP_162367886.1">
    <property type="nucleotide sequence ID" value="NZ_WUBS01000016.1"/>
</dbReference>
<dbReference type="Proteomes" id="UP000461443">
    <property type="component" value="Unassembled WGS sequence"/>
</dbReference>
<feature type="domain" description="Capsule biosynthesis GfcC-like C-terminal" evidence="2">
    <location>
        <begin position="162"/>
        <end position="250"/>
    </location>
</feature>
<evidence type="ECO:0000259" key="2">
    <source>
        <dbReference type="Pfam" id="PF06251"/>
    </source>
</evidence>
<name>A0A845SRC2_9GAMM</name>
<feature type="domain" description="Capsule biosynthesis GfcC-like N-terminal" evidence="3">
    <location>
        <begin position="21"/>
        <end position="146"/>
    </location>
</feature>
<evidence type="ECO:0000313" key="4">
    <source>
        <dbReference type="EMBL" id="NDL65178.1"/>
    </source>
</evidence>
<dbReference type="Gene3D" id="3.10.560.10">
    <property type="entry name" value="Outer membrane lipoprotein wza domain like"/>
    <property type="match status" value="1"/>
</dbReference>
<keyword evidence="5" id="KW-1185">Reference proteome</keyword>
<evidence type="ECO:0000259" key="3">
    <source>
        <dbReference type="Pfam" id="PF20616"/>
    </source>
</evidence>
<dbReference type="EMBL" id="WUBS01000016">
    <property type="protein sequence ID" value="NDL65178.1"/>
    <property type="molecule type" value="Genomic_DNA"/>
</dbReference>